<protein>
    <recommendedName>
        <fullName evidence="4">Single domain-containing protein</fullName>
    </recommendedName>
</protein>
<organism evidence="5 6">
    <name type="scientific">Aquatica leii</name>
    <dbReference type="NCBI Taxonomy" id="1421715"/>
    <lineage>
        <taxon>Eukaryota</taxon>
        <taxon>Metazoa</taxon>
        <taxon>Ecdysozoa</taxon>
        <taxon>Arthropoda</taxon>
        <taxon>Hexapoda</taxon>
        <taxon>Insecta</taxon>
        <taxon>Pterygota</taxon>
        <taxon>Neoptera</taxon>
        <taxon>Endopterygota</taxon>
        <taxon>Coleoptera</taxon>
        <taxon>Polyphaga</taxon>
        <taxon>Elateriformia</taxon>
        <taxon>Elateroidea</taxon>
        <taxon>Lampyridae</taxon>
        <taxon>Luciolinae</taxon>
        <taxon>Aquatica</taxon>
    </lineage>
</organism>
<dbReference type="EMBL" id="JARPUR010000005">
    <property type="protein sequence ID" value="KAK4875305.1"/>
    <property type="molecule type" value="Genomic_DNA"/>
</dbReference>
<dbReference type="InterPro" id="IPR053308">
    <property type="entry name" value="Vago-like"/>
</dbReference>
<keyword evidence="6" id="KW-1185">Reference proteome</keyword>
<gene>
    <name evidence="5" type="ORF">RN001_011727</name>
</gene>
<sequence length="100" mass="10688">MKLLLLFVCYFAVAYGWTSLERVPIDPANPDLCVNEKIGTMKDGETKTLQGECVRASCSPGVISYAGCGVIGLREGCVLGPEDLSKPYPDCCPGEVCPNN</sequence>
<evidence type="ECO:0000259" key="4">
    <source>
        <dbReference type="SMART" id="SM01318"/>
    </source>
</evidence>
<comment type="subcellular location">
    <subcellularLocation>
        <location evidence="1">Secreted</location>
    </subcellularLocation>
</comment>
<keyword evidence="3" id="KW-0732">Signal</keyword>
<comment type="caution">
    <text evidence="5">The sequence shown here is derived from an EMBL/GenBank/DDBJ whole genome shotgun (WGS) entry which is preliminary data.</text>
</comment>
<feature type="signal peptide" evidence="3">
    <location>
        <begin position="1"/>
        <end position="16"/>
    </location>
</feature>
<dbReference type="Proteomes" id="UP001353858">
    <property type="component" value="Unassembled WGS sequence"/>
</dbReference>
<evidence type="ECO:0000256" key="2">
    <source>
        <dbReference type="ARBA" id="ARBA00022525"/>
    </source>
</evidence>
<evidence type="ECO:0000256" key="1">
    <source>
        <dbReference type="ARBA" id="ARBA00004613"/>
    </source>
</evidence>
<dbReference type="PANTHER" id="PTHR39957">
    <property type="entry name" value="AT09846P1-RELATED"/>
    <property type="match status" value="1"/>
</dbReference>
<proteinExistence type="predicted"/>
<feature type="chain" id="PRO_5042843542" description="Single domain-containing protein" evidence="3">
    <location>
        <begin position="17"/>
        <end position="100"/>
    </location>
</feature>
<dbReference type="GO" id="GO:0005576">
    <property type="term" value="C:extracellular region"/>
    <property type="evidence" value="ECO:0007669"/>
    <property type="project" value="UniProtKB-SubCell"/>
</dbReference>
<dbReference type="PANTHER" id="PTHR39957:SF1">
    <property type="entry name" value="AT09846P1-RELATED"/>
    <property type="match status" value="1"/>
</dbReference>
<evidence type="ECO:0000313" key="6">
    <source>
        <dbReference type="Proteomes" id="UP001353858"/>
    </source>
</evidence>
<reference evidence="6" key="1">
    <citation type="submission" date="2023-01" db="EMBL/GenBank/DDBJ databases">
        <title>Key to firefly adult light organ development and bioluminescence: homeobox transcription factors regulate luciferase expression and transportation to peroxisome.</title>
        <authorList>
            <person name="Fu X."/>
        </authorList>
    </citation>
    <scope>NUCLEOTIDE SEQUENCE [LARGE SCALE GENOMIC DNA]</scope>
</reference>
<dbReference type="InterPro" id="IPR029277">
    <property type="entry name" value="SVWC_dom"/>
</dbReference>
<name>A0AAN7NXP3_9COLE</name>
<dbReference type="Pfam" id="PF15430">
    <property type="entry name" value="SVWC"/>
    <property type="match status" value="1"/>
</dbReference>
<feature type="domain" description="Single" evidence="4">
    <location>
        <begin position="33"/>
        <end position="97"/>
    </location>
</feature>
<evidence type="ECO:0000313" key="5">
    <source>
        <dbReference type="EMBL" id="KAK4875305.1"/>
    </source>
</evidence>
<dbReference type="AlphaFoldDB" id="A0AAN7NXP3"/>
<accession>A0AAN7NXP3</accession>
<dbReference type="SMART" id="SM01318">
    <property type="entry name" value="SVWC"/>
    <property type="match status" value="1"/>
</dbReference>
<evidence type="ECO:0000256" key="3">
    <source>
        <dbReference type="SAM" id="SignalP"/>
    </source>
</evidence>
<keyword evidence="2" id="KW-0964">Secreted</keyword>